<reference evidence="1 2" key="1">
    <citation type="submission" date="2020-08" db="EMBL/GenBank/DDBJ databases">
        <title>Functional genomics of gut bacteria from endangered species of beetles.</title>
        <authorList>
            <person name="Carlos-Shanley C."/>
        </authorList>
    </citation>
    <scope>NUCLEOTIDE SEQUENCE [LARGE SCALE GENOMIC DNA]</scope>
    <source>
        <strain evidence="1 2">S00202</strain>
    </source>
</reference>
<dbReference type="AlphaFoldDB" id="A0A7X0BV66"/>
<dbReference type="EMBL" id="JACHLL010000007">
    <property type="protein sequence ID" value="MBB6343213.1"/>
    <property type="molecule type" value="Genomic_DNA"/>
</dbReference>
<name>A0A7X0BV66_9PSED</name>
<dbReference type="Proteomes" id="UP000557193">
    <property type="component" value="Unassembled WGS sequence"/>
</dbReference>
<sequence>MKVEVLRHEDQGKQSWLVCTCSICVPFGTEQEAIQYAETLSARLNAPHEWPVFGCDSEPKLVHEAVERPELEQA</sequence>
<gene>
    <name evidence="1" type="ORF">HNP49_003411</name>
</gene>
<dbReference type="RefSeq" id="WP_184685269.1">
    <property type="nucleotide sequence ID" value="NZ_JACHLL010000007.1"/>
</dbReference>
<organism evidence="1 2">
    <name type="scientific">Pseudomonas fluvialis</name>
    <dbReference type="NCBI Taxonomy" id="1793966"/>
    <lineage>
        <taxon>Bacteria</taxon>
        <taxon>Pseudomonadati</taxon>
        <taxon>Pseudomonadota</taxon>
        <taxon>Gammaproteobacteria</taxon>
        <taxon>Pseudomonadales</taxon>
        <taxon>Pseudomonadaceae</taxon>
        <taxon>Pseudomonas</taxon>
    </lineage>
</organism>
<protein>
    <submittedName>
        <fullName evidence="1">Uncharacterized protein</fullName>
    </submittedName>
</protein>
<comment type="caution">
    <text evidence="1">The sequence shown here is derived from an EMBL/GenBank/DDBJ whole genome shotgun (WGS) entry which is preliminary data.</text>
</comment>
<proteinExistence type="predicted"/>
<evidence type="ECO:0000313" key="2">
    <source>
        <dbReference type="Proteomes" id="UP000557193"/>
    </source>
</evidence>
<evidence type="ECO:0000313" key="1">
    <source>
        <dbReference type="EMBL" id="MBB6343213.1"/>
    </source>
</evidence>
<accession>A0A7X0BV66</accession>
<keyword evidence="2" id="KW-1185">Reference proteome</keyword>